<dbReference type="InterPro" id="IPR013604">
    <property type="entry name" value="7TM_chemorcpt"/>
</dbReference>
<feature type="transmembrane region" description="Helical" evidence="7">
    <location>
        <begin position="125"/>
        <end position="153"/>
    </location>
</feature>
<evidence type="ECO:0000256" key="1">
    <source>
        <dbReference type="ARBA" id="ARBA00004651"/>
    </source>
</evidence>
<reference evidence="9" key="1">
    <citation type="submission" date="2011-05" db="EMBL/GenBank/DDBJ databases">
        <authorList>
            <person name="Richards S.R."/>
            <person name="Qu J."/>
            <person name="Jiang H."/>
            <person name="Jhangiani S.N."/>
            <person name="Agravi P."/>
            <person name="Goodspeed R."/>
            <person name="Gross S."/>
            <person name="Mandapat C."/>
            <person name="Jackson L."/>
            <person name="Mathew T."/>
            <person name="Pu L."/>
            <person name="Thornton R."/>
            <person name="Saada N."/>
            <person name="Wilczek-Boney K.B."/>
            <person name="Lee S."/>
            <person name="Kovar C."/>
            <person name="Wu Y."/>
            <person name="Scherer S.E."/>
            <person name="Worley K.C."/>
            <person name="Muzny D.M."/>
            <person name="Gibbs R."/>
        </authorList>
    </citation>
    <scope>NUCLEOTIDE SEQUENCE</scope>
    <source>
        <strain evidence="9">Brora</strain>
    </source>
</reference>
<comment type="subcellular location">
    <subcellularLocation>
        <location evidence="1">Cell membrane</location>
        <topology evidence="1">Multi-pass membrane protein</topology>
    </subcellularLocation>
</comment>
<dbReference type="PhylomeDB" id="T1JP10"/>
<dbReference type="PANTHER" id="PTHR21421">
    <property type="entry name" value="GUSTATORY RECEPTOR"/>
    <property type="match status" value="1"/>
</dbReference>
<keyword evidence="3 7" id="KW-0812">Transmembrane</keyword>
<evidence type="ECO:0000313" key="8">
    <source>
        <dbReference type="EnsemblMetazoa" id="SMAR015589-PA"/>
    </source>
</evidence>
<dbReference type="GO" id="GO:0050909">
    <property type="term" value="P:sensory perception of taste"/>
    <property type="evidence" value="ECO:0007669"/>
    <property type="project" value="InterPro"/>
</dbReference>
<dbReference type="HOGENOM" id="CLU_055904_0_0_1"/>
<feature type="transmembrane region" description="Helical" evidence="7">
    <location>
        <begin position="370"/>
        <end position="392"/>
    </location>
</feature>
<dbReference type="Proteomes" id="UP000014500">
    <property type="component" value="Unassembled WGS sequence"/>
</dbReference>
<evidence type="ECO:0000313" key="9">
    <source>
        <dbReference type="Proteomes" id="UP000014500"/>
    </source>
</evidence>
<evidence type="ECO:0000256" key="2">
    <source>
        <dbReference type="ARBA" id="ARBA00022475"/>
    </source>
</evidence>
<accession>T1JP10</accession>
<evidence type="ECO:0000256" key="5">
    <source>
        <dbReference type="ARBA" id="ARBA00023136"/>
    </source>
</evidence>
<dbReference type="PANTHER" id="PTHR21421:SF29">
    <property type="entry name" value="GUSTATORY RECEPTOR 5A FOR TREHALOSE-RELATED"/>
    <property type="match status" value="1"/>
</dbReference>
<keyword evidence="2" id="KW-1003">Cell membrane</keyword>
<keyword evidence="6" id="KW-0675">Receptor</keyword>
<proteinExistence type="predicted"/>
<organism evidence="8 9">
    <name type="scientific">Strigamia maritima</name>
    <name type="common">European centipede</name>
    <name type="synonym">Geophilus maritimus</name>
    <dbReference type="NCBI Taxonomy" id="126957"/>
    <lineage>
        <taxon>Eukaryota</taxon>
        <taxon>Metazoa</taxon>
        <taxon>Ecdysozoa</taxon>
        <taxon>Arthropoda</taxon>
        <taxon>Myriapoda</taxon>
        <taxon>Chilopoda</taxon>
        <taxon>Pleurostigmophora</taxon>
        <taxon>Geophilomorpha</taxon>
        <taxon>Linotaeniidae</taxon>
        <taxon>Strigamia</taxon>
    </lineage>
</organism>
<keyword evidence="4 7" id="KW-1133">Transmembrane helix</keyword>
<evidence type="ECO:0000256" key="3">
    <source>
        <dbReference type="ARBA" id="ARBA00022692"/>
    </source>
</evidence>
<dbReference type="OMA" id="WIAISNI"/>
<dbReference type="EMBL" id="JH432114">
    <property type="status" value="NOT_ANNOTATED_CDS"/>
    <property type="molecule type" value="Genomic_DNA"/>
</dbReference>
<dbReference type="Pfam" id="PF08395">
    <property type="entry name" value="7tm_7"/>
    <property type="match status" value="1"/>
</dbReference>
<dbReference type="AlphaFoldDB" id="T1JP10"/>
<feature type="transmembrane region" description="Helical" evidence="7">
    <location>
        <begin position="45"/>
        <end position="67"/>
    </location>
</feature>
<protein>
    <recommendedName>
        <fullName evidence="10">Gustatory receptor</fullName>
    </recommendedName>
</protein>
<dbReference type="GO" id="GO:0051606">
    <property type="term" value="P:detection of stimulus"/>
    <property type="evidence" value="ECO:0007669"/>
    <property type="project" value="UniProtKB-ARBA"/>
</dbReference>
<evidence type="ECO:0008006" key="10">
    <source>
        <dbReference type="Google" id="ProtNLM"/>
    </source>
</evidence>
<keyword evidence="9" id="KW-1185">Reference proteome</keyword>
<reference evidence="8" key="2">
    <citation type="submission" date="2015-02" db="UniProtKB">
        <authorList>
            <consortium name="EnsemblMetazoa"/>
        </authorList>
    </citation>
    <scope>IDENTIFICATION</scope>
</reference>
<dbReference type="GO" id="GO:0038023">
    <property type="term" value="F:signaling receptor activity"/>
    <property type="evidence" value="ECO:0007669"/>
    <property type="project" value="UniProtKB-ARBA"/>
</dbReference>
<keyword evidence="5 7" id="KW-0472">Membrane</keyword>
<dbReference type="GO" id="GO:0005886">
    <property type="term" value="C:plasma membrane"/>
    <property type="evidence" value="ECO:0007669"/>
    <property type="project" value="UniProtKB-SubCell"/>
</dbReference>
<evidence type="ECO:0000256" key="4">
    <source>
        <dbReference type="ARBA" id="ARBA00022989"/>
    </source>
</evidence>
<feature type="transmembrane region" description="Helical" evidence="7">
    <location>
        <begin position="79"/>
        <end position="97"/>
    </location>
</feature>
<feature type="transmembrane region" description="Helical" evidence="7">
    <location>
        <begin position="264"/>
        <end position="282"/>
    </location>
</feature>
<evidence type="ECO:0000256" key="6">
    <source>
        <dbReference type="ARBA" id="ARBA00023170"/>
    </source>
</evidence>
<dbReference type="EnsemblMetazoa" id="SMAR015589-RA">
    <property type="protein sequence ID" value="SMAR015589-PA"/>
    <property type="gene ID" value="SMAR015589"/>
</dbReference>
<sequence length="395" mass="45755">KTSAELKKPLSEYTIKLKSFWSNILSIYGLFMFSDGKISRKQKTIFCVLSILQLTIWLHYIICFINTTALESSISKFGYYSGLVVNSSMSVFSLWLMNRRRISMTKLLNNSINYLGKHTQCMKHIWLYSLIPSVCLLGISFVEVLCSVVDVIIQDNREIRNYSALYFFKVYLEDEYLFIAQSVISVGFVVSFYVSTEFINISVWFFTHTCHLVFYRFKYLNVKLEKILRSDKQLSSFDLAEYRKEHQLACQVTEELRDLWSPLIFFWIFGLILNLCFALRGLHFSNSTLFMIAYVADVVRQLWLLIGLFKAGSIVNIEAHRLAEKLVTFSVSKSSSLSTLKEQMDYNINYMLLCERLINTRIGISASGMFLLNSSSFLSMAATVLTYVIVLYQSH</sequence>
<name>T1JP10_STRMM</name>
<evidence type="ECO:0000256" key="7">
    <source>
        <dbReference type="SAM" id="Phobius"/>
    </source>
</evidence>